<proteinExistence type="predicted"/>
<evidence type="ECO:0000256" key="1">
    <source>
        <dbReference type="ARBA" id="ARBA00001954"/>
    </source>
</evidence>
<dbReference type="RefSeq" id="WP_114065386.1">
    <property type="nucleotide sequence ID" value="NZ_CP030850.1"/>
</dbReference>
<dbReference type="Gene3D" id="2.60.120.620">
    <property type="entry name" value="q2cbj1_9rhob like domain"/>
    <property type="match status" value="1"/>
</dbReference>
<reference evidence="2 3" key="1">
    <citation type="submission" date="2018-07" db="EMBL/GenBank/DDBJ databases">
        <title>Genome sequencing of Runella.</title>
        <authorList>
            <person name="Baek M.-G."/>
            <person name="Yi H."/>
        </authorList>
    </citation>
    <scope>NUCLEOTIDE SEQUENCE [LARGE SCALE GENOMIC DNA]</scope>
    <source>
        <strain evidence="2 3">HYN0085</strain>
    </source>
</reference>
<dbReference type="PANTHER" id="PTHR20883">
    <property type="entry name" value="PHYTANOYL-COA DIOXYGENASE DOMAIN CONTAINING 1"/>
    <property type="match status" value="1"/>
</dbReference>
<keyword evidence="2" id="KW-0223">Dioxygenase</keyword>
<evidence type="ECO:0000313" key="3">
    <source>
        <dbReference type="Proteomes" id="UP000251993"/>
    </source>
</evidence>
<dbReference type="AlphaFoldDB" id="A0A344TD78"/>
<sequence>MGLLTTLKQKVIATKEQLFPQTEFDEATLPWIDRPDADVDEFVKKYQPKFDVSYNLAEKLKFWQKNGYVILEQSIQSELLDMFWSDVEELVEHPEKYKMWARIDLPKFDPVRERHIKDFPKEDLQGKYVKLNDFHNLSVAGKKLMTHPAIVNFLDAVFQQNTVVMQSLTFMYGSQQPTHQDYPWVTAKIPSHLAAAWIPLEDIKIDSGPLYYYIGSHKMPKFNFGNGILYNNRSTKTALEFADYLDTKCAELKLPKDTLLIKRGDVLIWHAALAHGGGLITNPDQTRKSYVCHYSTQEALPFHRHRFGQTPVTEYHNGVAIYQNPDFGDQENILNEGEKWDSKK</sequence>
<dbReference type="GO" id="GO:0005506">
    <property type="term" value="F:iron ion binding"/>
    <property type="evidence" value="ECO:0007669"/>
    <property type="project" value="UniProtKB-ARBA"/>
</dbReference>
<evidence type="ECO:0000313" key="2">
    <source>
        <dbReference type="EMBL" id="AXE16599.1"/>
    </source>
</evidence>
<accession>A0A344TD78</accession>
<gene>
    <name evidence="2" type="ORF">DR864_02080</name>
</gene>
<name>A0A344TD78_9BACT</name>
<dbReference type="Proteomes" id="UP000251993">
    <property type="component" value="Chromosome"/>
</dbReference>
<protein>
    <submittedName>
        <fullName evidence="2">Phytanoyl-CoA dioxygenase</fullName>
    </submittedName>
</protein>
<keyword evidence="2" id="KW-0560">Oxidoreductase</keyword>
<comment type="cofactor">
    <cofactor evidence="1">
        <name>Fe(2+)</name>
        <dbReference type="ChEBI" id="CHEBI:29033"/>
    </cofactor>
</comment>
<dbReference type="OrthoDB" id="9814777at2"/>
<organism evidence="2 3">
    <name type="scientific">Runella rosea</name>
    <dbReference type="NCBI Taxonomy" id="2259595"/>
    <lineage>
        <taxon>Bacteria</taxon>
        <taxon>Pseudomonadati</taxon>
        <taxon>Bacteroidota</taxon>
        <taxon>Cytophagia</taxon>
        <taxon>Cytophagales</taxon>
        <taxon>Spirosomataceae</taxon>
        <taxon>Runella</taxon>
    </lineage>
</organism>
<dbReference type="EMBL" id="CP030850">
    <property type="protein sequence ID" value="AXE16599.1"/>
    <property type="molecule type" value="Genomic_DNA"/>
</dbReference>
<dbReference type="InterPro" id="IPR008775">
    <property type="entry name" value="Phytyl_CoA_dOase-like"/>
</dbReference>
<dbReference type="Pfam" id="PF05721">
    <property type="entry name" value="PhyH"/>
    <property type="match status" value="1"/>
</dbReference>
<dbReference type="KEGG" id="run:DR864_02080"/>
<dbReference type="GO" id="GO:0016706">
    <property type="term" value="F:2-oxoglutarate-dependent dioxygenase activity"/>
    <property type="evidence" value="ECO:0007669"/>
    <property type="project" value="UniProtKB-ARBA"/>
</dbReference>
<dbReference type="SUPFAM" id="SSF51197">
    <property type="entry name" value="Clavaminate synthase-like"/>
    <property type="match status" value="1"/>
</dbReference>
<keyword evidence="3" id="KW-1185">Reference proteome</keyword>
<dbReference type="PANTHER" id="PTHR20883:SF48">
    <property type="entry name" value="ECTOINE DIOXYGENASE"/>
    <property type="match status" value="1"/>
</dbReference>